<gene>
    <name evidence="6" type="ORF">SAMN04488092_109100</name>
</gene>
<protein>
    <submittedName>
        <fullName evidence="6">Putative oxidoreductase</fullName>
    </submittedName>
</protein>
<feature type="transmembrane region" description="Helical" evidence="5">
    <location>
        <begin position="110"/>
        <end position="135"/>
    </location>
</feature>
<reference evidence="6 7" key="1">
    <citation type="submission" date="2016-10" db="EMBL/GenBank/DDBJ databases">
        <authorList>
            <person name="de Groot N.N."/>
        </authorList>
    </citation>
    <scope>NUCLEOTIDE SEQUENCE [LARGE SCALE GENOMIC DNA]</scope>
    <source>
        <strain evidence="6 7">DSM 22007</strain>
    </source>
</reference>
<keyword evidence="7" id="KW-1185">Reference proteome</keyword>
<feature type="transmembrane region" description="Helical" evidence="5">
    <location>
        <begin position="20"/>
        <end position="39"/>
    </location>
</feature>
<proteinExistence type="predicted"/>
<accession>A0A1H9HFB8</accession>
<dbReference type="GO" id="GO:0016020">
    <property type="term" value="C:membrane"/>
    <property type="evidence" value="ECO:0007669"/>
    <property type="project" value="UniProtKB-SubCell"/>
</dbReference>
<evidence type="ECO:0000256" key="3">
    <source>
        <dbReference type="ARBA" id="ARBA00022989"/>
    </source>
</evidence>
<evidence type="ECO:0000256" key="4">
    <source>
        <dbReference type="ARBA" id="ARBA00023136"/>
    </source>
</evidence>
<evidence type="ECO:0000256" key="5">
    <source>
        <dbReference type="SAM" id="Phobius"/>
    </source>
</evidence>
<keyword evidence="3 5" id="KW-1133">Transmembrane helix</keyword>
<evidence type="ECO:0000313" key="7">
    <source>
        <dbReference type="Proteomes" id="UP000198634"/>
    </source>
</evidence>
<name>A0A1H9HFB8_9RHOB</name>
<keyword evidence="2 5" id="KW-0812">Transmembrane</keyword>
<evidence type="ECO:0000256" key="2">
    <source>
        <dbReference type="ARBA" id="ARBA00022692"/>
    </source>
</evidence>
<dbReference type="OrthoDB" id="121744at2"/>
<comment type="subcellular location">
    <subcellularLocation>
        <location evidence="1">Membrane</location>
        <topology evidence="1">Multi-pass membrane protein</topology>
    </subcellularLocation>
</comment>
<dbReference type="Proteomes" id="UP000198634">
    <property type="component" value="Unassembled WGS sequence"/>
</dbReference>
<dbReference type="AlphaFoldDB" id="A0A1H9HFB8"/>
<organism evidence="6 7">
    <name type="scientific">Thalassovita taeanensis</name>
    <dbReference type="NCBI Taxonomy" id="657014"/>
    <lineage>
        <taxon>Bacteria</taxon>
        <taxon>Pseudomonadati</taxon>
        <taxon>Pseudomonadota</taxon>
        <taxon>Alphaproteobacteria</taxon>
        <taxon>Rhodobacterales</taxon>
        <taxon>Roseobacteraceae</taxon>
        <taxon>Thalassovita</taxon>
    </lineage>
</organism>
<feature type="transmembrane region" description="Helical" evidence="5">
    <location>
        <begin position="155"/>
        <end position="174"/>
    </location>
</feature>
<dbReference type="RefSeq" id="WP_090270267.1">
    <property type="nucleotide sequence ID" value="NZ_FOEP01000009.1"/>
</dbReference>
<sequence length="191" mass="20842">MTRLITSYDAVTDRLGRSDWLLSSLARFAFAAVLLGYFWSSASTKLGDGLLGLFRPSVGAYGQIFPRAFEAASYDTDQLSLFHWAVALAGTWAEFLLPALIVLGLLTRLAALGMIGFVTVQSLTDLFGHGGIAHVQTLGRWFDRVPDGLILDQRALWMILLIILVLKGAGPLSLDRLLRNVLSARPVAQPQ</sequence>
<dbReference type="Pfam" id="PF07681">
    <property type="entry name" value="DoxX"/>
    <property type="match status" value="1"/>
</dbReference>
<dbReference type="STRING" id="657014.SAMN04488092_109100"/>
<feature type="transmembrane region" description="Helical" evidence="5">
    <location>
        <begin position="81"/>
        <end position="103"/>
    </location>
</feature>
<dbReference type="InterPro" id="IPR032808">
    <property type="entry name" value="DoxX"/>
</dbReference>
<keyword evidence="4 5" id="KW-0472">Membrane</keyword>
<evidence type="ECO:0000313" key="6">
    <source>
        <dbReference type="EMBL" id="SEQ61041.1"/>
    </source>
</evidence>
<evidence type="ECO:0000256" key="1">
    <source>
        <dbReference type="ARBA" id="ARBA00004141"/>
    </source>
</evidence>
<dbReference type="EMBL" id="FOEP01000009">
    <property type="protein sequence ID" value="SEQ61041.1"/>
    <property type="molecule type" value="Genomic_DNA"/>
</dbReference>